<comment type="pathway">
    <text evidence="7">Quinol/quinone metabolism; 1,4-dihydroxy-2-naphthoate biosynthesis; 1,4-dihydroxy-2-naphthoate from chorismate: step 2/7.</text>
</comment>
<dbReference type="InterPro" id="IPR012001">
    <property type="entry name" value="Thiamin_PyroP_enz_TPP-bd_dom"/>
</dbReference>
<dbReference type="PIRSF" id="PIRSF004983">
    <property type="entry name" value="MenD"/>
    <property type="match status" value="1"/>
</dbReference>
<proteinExistence type="inferred from homology"/>
<dbReference type="Gene3D" id="3.40.50.970">
    <property type="match status" value="2"/>
</dbReference>
<comment type="similarity">
    <text evidence="7">Belongs to the TPP enzyme family. MenD subfamily.</text>
</comment>
<keyword evidence="6 7" id="KW-0464">Manganese</keyword>
<dbReference type="Pfam" id="PF16582">
    <property type="entry name" value="TPP_enzyme_M_2"/>
    <property type="match status" value="1"/>
</dbReference>
<dbReference type="InterPro" id="IPR029035">
    <property type="entry name" value="DHS-like_NAD/FAD-binding_dom"/>
</dbReference>
<comment type="caution">
    <text evidence="11">The sequence shown here is derived from an EMBL/GenBank/DDBJ whole genome shotgun (WGS) entry which is preliminary data.</text>
</comment>
<dbReference type="EC" id="2.2.1.9" evidence="7"/>
<dbReference type="RefSeq" id="WP_136864646.1">
    <property type="nucleotide sequence ID" value="NZ_SWCJ01000017.1"/>
</dbReference>
<dbReference type="GO" id="GO:0030976">
    <property type="term" value="F:thiamine pyrophosphate binding"/>
    <property type="evidence" value="ECO:0007669"/>
    <property type="project" value="UniProtKB-UniRule"/>
</dbReference>
<feature type="domain" description="Thiamine pyrophosphate enzyme TPP-binding" evidence="8">
    <location>
        <begin position="431"/>
        <end position="545"/>
    </location>
</feature>
<comment type="function">
    <text evidence="7">Catalyzes the thiamine diphosphate-dependent decarboxylation of 2-oxoglutarate and the subsequent addition of the resulting succinic semialdehyde-thiamine pyrophosphate anion to isochorismate to yield 2-succinyl-5-enolpyruvyl-6-hydroxy-3-cyclohexene-1-carboxylate (SEPHCHC).</text>
</comment>
<evidence type="ECO:0000313" key="11">
    <source>
        <dbReference type="EMBL" id="TKB51741.1"/>
    </source>
</evidence>
<comment type="subunit">
    <text evidence="7">Homodimer.</text>
</comment>
<accession>A0A4U1BJM0</accession>
<dbReference type="GO" id="GO:0000287">
    <property type="term" value="F:magnesium ion binding"/>
    <property type="evidence" value="ECO:0007669"/>
    <property type="project" value="UniProtKB-UniRule"/>
</dbReference>
<dbReference type="PANTHER" id="PTHR42916">
    <property type="entry name" value="2-SUCCINYL-5-ENOLPYRUVYL-6-HYDROXY-3-CYCLOHEXENE-1-CARBOXYLATE SYNTHASE"/>
    <property type="match status" value="1"/>
</dbReference>
<dbReference type="HAMAP" id="MF_01659">
    <property type="entry name" value="MenD"/>
    <property type="match status" value="1"/>
</dbReference>
<evidence type="ECO:0000256" key="5">
    <source>
        <dbReference type="ARBA" id="ARBA00023052"/>
    </source>
</evidence>
<dbReference type="GO" id="GO:0009234">
    <property type="term" value="P:menaquinone biosynthetic process"/>
    <property type="evidence" value="ECO:0007669"/>
    <property type="project" value="UniProtKB-UniRule"/>
</dbReference>
<evidence type="ECO:0000256" key="6">
    <source>
        <dbReference type="ARBA" id="ARBA00023211"/>
    </source>
</evidence>
<evidence type="ECO:0000259" key="8">
    <source>
        <dbReference type="Pfam" id="PF02775"/>
    </source>
</evidence>
<feature type="domain" description="Thiamine pyrophosphate enzyme N-terminal TPP-binding" evidence="9">
    <location>
        <begin position="15"/>
        <end position="125"/>
    </location>
</feature>
<dbReference type="CDD" id="cd07037">
    <property type="entry name" value="TPP_PYR_MenD"/>
    <property type="match status" value="1"/>
</dbReference>
<keyword evidence="3 7" id="KW-0479">Metal-binding</keyword>
<dbReference type="Proteomes" id="UP000305675">
    <property type="component" value="Unassembled WGS sequence"/>
</dbReference>
<feature type="domain" description="Menaquinone biosynthesis protein MenD middle" evidence="10">
    <location>
        <begin position="186"/>
        <end position="397"/>
    </location>
</feature>
<dbReference type="CDD" id="cd02009">
    <property type="entry name" value="TPP_SHCHC_synthase"/>
    <property type="match status" value="1"/>
</dbReference>
<evidence type="ECO:0000313" key="12">
    <source>
        <dbReference type="Proteomes" id="UP000305675"/>
    </source>
</evidence>
<organism evidence="11 12">
    <name type="scientific">Ferrimonas aestuarii</name>
    <dbReference type="NCBI Taxonomy" id="2569539"/>
    <lineage>
        <taxon>Bacteria</taxon>
        <taxon>Pseudomonadati</taxon>
        <taxon>Pseudomonadota</taxon>
        <taxon>Gammaproteobacteria</taxon>
        <taxon>Alteromonadales</taxon>
        <taxon>Ferrimonadaceae</taxon>
        <taxon>Ferrimonas</taxon>
    </lineage>
</organism>
<keyword evidence="2 7" id="KW-0808">Transferase</keyword>
<sequence length="570" mass="63424">MNQHSIADLNLLWSKLILEELHRLGVKHICLAPGSRSTPLTLAAAEHGELTRHTHFDERGLAFLAMGLAKSSQSPVALVTTSGTALANLYPAIVEAYLTKVPLILLTGDRPPELIDCGANQAINQPNIFGSYAKAFNLPTPSLEIPPTALLSQLDHQLAGLEQPLHINCMFREPLYPQPERTNFGTYLKPLASWLSHKHPWNRIQTQCQSLVPNTEQIEDFANGKGVIVAGTLAPEHQSEQLLTLADKLGWPVIADCQSQLRQHPQVLNHSDQLLHNPKWQQQLAEADRILMVGARLLSKRLMNFIDNHCWAQFWQLLPFQQNLDPGHNSKQLWYGSVTPWLALEWPQGRPWHQSLSAANTKLETQLRQRFDGSKQTELSAIRIISQLAPKQSNLFIGNSLPIRLFDSIGTPRHDAPMIYTNRGASGIDGLVATAVGIARGNQQPTTLVIGDLSLLHDLNSLALVRDSEHPLVIVAINNDGGNIFNLLPVPNEQLRTDYYRLGHGLSFKGAAEQFELTYLNPKTLDELKQQLTQAWQTLGPTVIELTVPPQESAELLLELAQYCRDDLSL</sequence>
<dbReference type="InterPro" id="IPR032264">
    <property type="entry name" value="MenD_middle"/>
</dbReference>
<comment type="cofactor">
    <cofactor evidence="7">
        <name>thiamine diphosphate</name>
        <dbReference type="ChEBI" id="CHEBI:58937"/>
    </cofactor>
    <text evidence="7">Binds 1 thiamine pyrophosphate per subunit.</text>
</comment>
<dbReference type="InterPro" id="IPR011766">
    <property type="entry name" value="TPP_enzyme_TPP-bd"/>
</dbReference>
<evidence type="ECO:0000259" key="9">
    <source>
        <dbReference type="Pfam" id="PF02776"/>
    </source>
</evidence>
<protein>
    <recommendedName>
        <fullName evidence="7">2-succinyl-5-enolpyruvyl-6-hydroxy-3-cyclohexene-1-carboxylate synthase</fullName>
        <shortName evidence="7">SEPHCHC synthase</shortName>
        <ecNumber evidence="7">2.2.1.9</ecNumber>
    </recommendedName>
    <alternativeName>
        <fullName evidence="7">Menaquinone biosynthesis protein MenD</fullName>
    </alternativeName>
</protein>
<dbReference type="AlphaFoldDB" id="A0A4U1BJM0"/>
<evidence type="ECO:0000259" key="10">
    <source>
        <dbReference type="Pfam" id="PF16582"/>
    </source>
</evidence>
<dbReference type="PANTHER" id="PTHR42916:SF1">
    <property type="entry name" value="PROTEIN PHYLLO, CHLOROPLASTIC"/>
    <property type="match status" value="1"/>
</dbReference>
<keyword evidence="1 7" id="KW-0474">Menaquinone biosynthesis</keyword>
<dbReference type="UniPathway" id="UPA00079"/>
<dbReference type="NCBIfam" id="TIGR00173">
    <property type="entry name" value="menD"/>
    <property type="match status" value="1"/>
</dbReference>
<dbReference type="UniPathway" id="UPA01057">
    <property type="reaction ID" value="UER00164"/>
</dbReference>
<dbReference type="InterPro" id="IPR004433">
    <property type="entry name" value="MenaQ_synth_MenD"/>
</dbReference>
<dbReference type="SUPFAM" id="SSF52518">
    <property type="entry name" value="Thiamin diphosphate-binding fold (THDP-binding)"/>
    <property type="match status" value="2"/>
</dbReference>
<evidence type="ECO:0000256" key="2">
    <source>
        <dbReference type="ARBA" id="ARBA00022679"/>
    </source>
</evidence>
<dbReference type="Pfam" id="PF02776">
    <property type="entry name" value="TPP_enzyme_N"/>
    <property type="match status" value="1"/>
</dbReference>
<dbReference type="SUPFAM" id="SSF52467">
    <property type="entry name" value="DHS-like NAD/FAD-binding domain"/>
    <property type="match status" value="1"/>
</dbReference>
<dbReference type="Pfam" id="PF02775">
    <property type="entry name" value="TPP_enzyme_C"/>
    <property type="match status" value="1"/>
</dbReference>
<dbReference type="Gene3D" id="3.40.50.1220">
    <property type="entry name" value="TPP-binding domain"/>
    <property type="match status" value="1"/>
</dbReference>
<comment type="catalytic activity">
    <reaction evidence="7">
        <text>isochorismate + 2-oxoglutarate + H(+) = 5-enolpyruvoyl-6-hydroxy-2-succinyl-cyclohex-3-ene-1-carboxylate + CO2</text>
        <dbReference type="Rhea" id="RHEA:25593"/>
        <dbReference type="ChEBI" id="CHEBI:15378"/>
        <dbReference type="ChEBI" id="CHEBI:16526"/>
        <dbReference type="ChEBI" id="CHEBI:16810"/>
        <dbReference type="ChEBI" id="CHEBI:29780"/>
        <dbReference type="ChEBI" id="CHEBI:58818"/>
        <dbReference type="EC" id="2.2.1.9"/>
    </reaction>
</comment>
<dbReference type="EMBL" id="SWCJ01000017">
    <property type="protein sequence ID" value="TKB51741.1"/>
    <property type="molecule type" value="Genomic_DNA"/>
</dbReference>
<evidence type="ECO:0000256" key="4">
    <source>
        <dbReference type="ARBA" id="ARBA00022842"/>
    </source>
</evidence>
<comment type="pathway">
    <text evidence="7">Quinol/quinone metabolism; menaquinone biosynthesis.</text>
</comment>
<evidence type="ECO:0000256" key="7">
    <source>
        <dbReference type="HAMAP-Rule" id="MF_01659"/>
    </source>
</evidence>
<keyword evidence="4 7" id="KW-0460">Magnesium</keyword>
<keyword evidence="5 7" id="KW-0786">Thiamine pyrophosphate</keyword>
<comment type="cofactor">
    <cofactor evidence="7">
        <name>Mg(2+)</name>
        <dbReference type="ChEBI" id="CHEBI:18420"/>
    </cofactor>
    <cofactor evidence="7">
        <name>Mn(2+)</name>
        <dbReference type="ChEBI" id="CHEBI:29035"/>
    </cofactor>
</comment>
<dbReference type="GO" id="GO:0030145">
    <property type="term" value="F:manganese ion binding"/>
    <property type="evidence" value="ECO:0007669"/>
    <property type="project" value="UniProtKB-UniRule"/>
</dbReference>
<gene>
    <name evidence="7" type="primary">menD</name>
    <name evidence="11" type="ORF">FCL42_17080</name>
</gene>
<reference evidence="11 12" key="1">
    <citation type="submission" date="2019-04" db="EMBL/GenBank/DDBJ databases">
        <authorList>
            <person name="Hwang J.C."/>
        </authorList>
    </citation>
    <scope>NUCLEOTIDE SEQUENCE [LARGE SCALE GENOMIC DNA]</scope>
    <source>
        <strain evidence="11 12">IMCC35002</strain>
    </source>
</reference>
<keyword evidence="12" id="KW-1185">Reference proteome</keyword>
<name>A0A4U1BJM0_9GAMM</name>
<dbReference type="OrthoDB" id="9791859at2"/>
<dbReference type="InterPro" id="IPR029061">
    <property type="entry name" value="THDP-binding"/>
</dbReference>
<dbReference type="GO" id="GO:0070204">
    <property type="term" value="F:2-succinyl-5-enolpyruvyl-6-hydroxy-3-cyclohexene-1-carboxylic-acid synthase activity"/>
    <property type="evidence" value="ECO:0007669"/>
    <property type="project" value="UniProtKB-UniRule"/>
</dbReference>
<evidence type="ECO:0000256" key="3">
    <source>
        <dbReference type="ARBA" id="ARBA00022723"/>
    </source>
</evidence>
<evidence type="ECO:0000256" key="1">
    <source>
        <dbReference type="ARBA" id="ARBA00022428"/>
    </source>
</evidence>